<name>A0A1C4AK49_9BACT</name>
<sequence length="119" mass="13460">MRMNKCYHLSTCSTCKKIIDAAGLPSKGFTLQNIKTEKITSEQLEEMHKLVGSYEALFSRKSQQYRSRGLHEKQLTEDDYKNLILEEYSFLKRPVTIVGNQIFIGNGKDAIAGLVEATA</sequence>
<accession>A0A1C4AK49</accession>
<dbReference type="Pfam" id="PF03960">
    <property type="entry name" value="ArsC"/>
    <property type="match status" value="1"/>
</dbReference>
<protein>
    <submittedName>
        <fullName evidence="3">Arsenate reductase, glutaredoxin family</fullName>
    </submittedName>
</protein>
<evidence type="ECO:0000313" key="3">
    <source>
        <dbReference type="EMBL" id="SCB95084.1"/>
    </source>
</evidence>
<reference evidence="3 4" key="1">
    <citation type="submission" date="2016-08" db="EMBL/GenBank/DDBJ databases">
        <authorList>
            <person name="Seilhamer J.J."/>
        </authorList>
    </citation>
    <scope>NUCLEOTIDE SEQUENCE [LARGE SCALE GENOMIC DNA]</scope>
    <source>
        <strain evidence="3 4">A37T2</strain>
    </source>
</reference>
<dbReference type="STRING" id="1335309.GA0116948_102174"/>
<dbReference type="Proteomes" id="UP000242818">
    <property type="component" value="Unassembled WGS sequence"/>
</dbReference>
<dbReference type="InterPro" id="IPR036249">
    <property type="entry name" value="Thioredoxin-like_sf"/>
</dbReference>
<dbReference type="EMBL" id="FMAR01000002">
    <property type="protein sequence ID" value="SCB95084.1"/>
    <property type="molecule type" value="Genomic_DNA"/>
</dbReference>
<evidence type="ECO:0000256" key="2">
    <source>
        <dbReference type="PROSITE-ProRule" id="PRU01282"/>
    </source>
</evidence>
<organism evidence="3 4">
    <name type="scientific">Chitinophaga costaii</name>
    <dbReference type="NCBI Taxonomy" id="1335309"/>
    <lineage>
        <taxon>Bacteria</taxon>
        <taxon>Pseudomonadati</taxon>
        <taxon>Bacteroidota</taxon>
        <taxon>Chitinophagia</taxon>
        <taxon>Chitinophagales</taxon>
        <taxon>Chitinophagaceae</taxon>
        <taxon>Chitinophaga</taxon>
    </lineage>
</organism>
<dbReference type="PANTHER" id="PTHR30041">
    <property type="entry name" value="ARSENATE REDUCTASE"/>
    <property type="match status" value="1"/>
</dbReference>
<dbReference type="SUPFAM" id="SSF52833">
    <property type="entry name" value="Thioredoxin-like"/>
    <property type="match status" value="1"/>
</dbReference>
<dbReference type="Gene3D" id="3.40.30.10">
    <property type="entry name" value="Glutaredoxin"/>
    <property type="match status" value="1"/>
</dbReference>
<keyword evidence="4" id="KW-1185">Reference proteome</keyword>
<proteinExistence type="inferred from homology"/>
<dbReference type="AlphaFoldDB" id="A0A1C4AK49"/>
<dbReference type="PROSITE" id="PS51353">
    <property type="entry name" value="ARSC"/>
    <property type="match status" value="1"/>
</dbReference>
<comment type="similarity">
    <text evidence="1 2">Belongs to the ArsC family.</text>
</comment>
<dbReference type="InterPro" id="IPR006660">
    <property type="entry name" value="Arsenate_reductase-like"/>
</dbReference>
<evidence type="ECO:0000313" key="4">
    <source>
        <dbReference type="Proteomes" id="UP000242818"/>
    </source>
</evidence>
<dbReference type="PANTHER" id="PTHR30041:SF8">
    <property type="entry name" value="PROTEIN YFFB"/>
    <property type="match status" value="1"/>
</dbReference>
<gene>
    <name evidence="3" type="ORF">GA0116948_102174</name>
</gene>
<evidence type="ECO:0000256" key="1">
    <source>
        <dbReference type="ARBA" id="ARBA00007198"/>
    </source>
</evidence>